<evidence type="ECO:0000256" key="3">
    <source>
        <dbReference type="PROSITE-ProRule" id="PRU00023"/>
    </source>
</evidence>
<proteinExistence type="predicted"/>
<feature type="repeat" description="ANK" evidence="3">
    <location>
        <begin position="44"/>
        <end position="76"/>
    </location>
</feature>
<reference evidence="4 5" key="1">
    <citation type="submission" date="2024-07" db="EMBL/GenBank/DDBJ databases">
        <authorList>
            <person name="Thanompreechachai J."/>
            <person name="Duangmal K."/>
        </authorList>
    </citation>
    <scope>NUCLEOTIDE SEQUENCE [LARGE SCALE GENOMIC DNA]</scope>
    <source>
        <strain evidence="4 5">TBRC 1896</strain>
    </source>
</reference>
<accession>A0ABV4I163</accession>
<dbReference type="InterPro" id="IPR036770">
    <property type="entry name" value="Ankyrin_rpt-contain_sf"/>
</dbReference>
<dbReference type="PROSITE" id="PS50297">
    <property type="entry name" value="ANK_REP_REGION"/>
    <property type="match status" value="2"/>
</dbReference>
<dbReference type="Proteomes" id="UP001566476">
    <property type="component" value="Unassembled WGS sequence"/>
</dbReference>
<dbReference type="Gene3D" id="1.25.40.20">
    <property type="entry name" value="Ankyrin repeat-containing domain"/>
    <property type="match status" value="1"/>
</dbReference>
<evidence type="ECO:0000256" key="2">
    <source>
        <dbReference type="ARBA" id="ARBA00023043"/>
    </source>
</evidence>
<feature type="repeat" description="ANK" evidence="3">
    <location>
        <begin position="77"/>
        <end position="109"/>
    </location>
</feature>
<keyword evidence="5" id="KW-1185">Reference proteome</keyword>
<dbReference type="SMART" id="SM00248">
    <property type="entry name" value="ANK"/>
    <property type="match status" value="2"/>
</dbReference>
<dbReference type="PRINTS" id="PR01415">
    <property type="entry name" value="ANKYRIN"/>
</dbReference>
<name>A0ABV4I163_9ACTN</name>
<dbReference type="SUPFAM" id="SSF48403">
    <property type="entry name" value="Ankyrin repeat"/>
    <property type="match status" value="1"/>
</dbReference>
<dbReference type="PANTHER" id="PTHR24171">
    <property type="entry name" value="ANKYRIN REPEAT DOMAIN-CONTAINING PROTEIN 39-RELATED"/>
    <property type="match status" value="1"/>
</dbReference>
<evidence type="ECO:0000313" key="5">
    <source>
        <dbReference type="Proteomes" id="UP001566476"/>
    </source>
</evidence>
<organism evidence="4 5">
    <name type="scientific">Kineococcus mangrovi</name>
    <dbReference type="NCBI Taxonomy" id="1660183"/>
    <lineage>
        <taxon>Bacteria</taxon>
        <taxon>Bacillati</taxon>
        <taxon>Actinomycetota</taxon>
        <taxon>Actinomycetes</taxon>
        <taxon>Kineosporiales</taxon>
        <taxon>Kineosporiaceae</taxon>
        <taxon>Kineococcus</taxon>
    </lineage>
</organism>
<dbReference type="EMBL" id="JBGGTQ010000002">
    <property type="protein sequence ID" value="MEZ0491740.1"/>
    <property type="molecule type" value="Genomic_DNA"/>
</dbReference>
<evidence type="ECO:0000313" key="4">
    <source>
        <dbReference type="EMBL" id="MEZ0491740.1"/>
    </source>
</evidence>
<keyword evidence="2 3" id="KW-0040">ANK repeat</keyword>
<dbReference type="Pfam" id="PF12796">
    <property type="entry name" value="Ank_2"/>
    <property type="match status" value="1"/>
</dbReference>
<evidence type="ECO:0000256" key="1">
    <source>
        <dbReference type="ARBA" id="ARBA00022737"/>
    </source>
</evidence>
<protein>
    <submittedName>
        <fullName evidence="4">Ankyrin repeat domain-containing protein</fullName>
    </submittedName>
</protein>
<sequence length="135" mass="14185">MTQGLTEDELDFLHGTFDLAREGATAALAERLDAGVPVNLTNSAGDTLLILAAYHGHAETVRAVLERGADHARVNDKGQTALSAAVFRRAGEIVELLLDAGADPGLGRQSGVAVAQFFDLPEMAALLAERTGHRP</sequence>
<comment type="caution">
    <text evidence="4">The sequence shown here is derived from an EMBL/GenBank/DDBJ whole genome shotgun (WGS) entry which is preliminary data.</text>
</comment>
<dbReference type="RefSeq" id="WP_370717768.1">
    <property type="nucleotide sequence ID" value="NZ_JBGGTQ010000002.1"/>
</dbReference>
<gene>
    <name evidence="4" type="ORF">AB2L28_05760</name>
</gene>
<keyword evidence="1" id="KW-0677">Repeat</keyword>
<dbReference type="InterPro" id="IPR002110">
    <property type="entry name" value="Ankyrin_rpt"/>
</dbReference>
<dbReference type="PROSITE" id="PS50088">
    <property type="entry name" value="ANK_REPEAT"/>
    <property type="match status" value="2"/>
</dbReference>